<evidence type="ECO:0000313" key="1">
    <source>
        <dbReference type="EMBL" id="CAB4961625.1"/>
    </source>
</evidence>
<dbReference type="EMBL" id="CAFBND010000164">
    <property type="protein sequence ID" value="CAB4961625.1"/>
    <property type="molecule type" value="Genomic_DNA"/>
</dbReference>
<proteinExistence type="predicted"/>
<name>A0A6J7L103_9ZZZZ</name>
<reference evidence="1" key="1">
    <citation type="submission" date="2020-05" db="EMBL/GenBank/DDBJ databases">
        <authorList>
            <person name="Chiriac C."/>
            <person name="Salcher M."/>
            <person name="Ghai R."/>
            <person name="Kavagutti S V."/>
        </authorList>
    </citation>
    <scope>NUCLEOTIDE SEQUENCE</scope>
</reference>
<dbReference type="AlphaFoldDB" id="A0A6J7L103"/>
<accession>A0A6J7L103</accession>
<protein>
    <submittedName>
        <fullName evidence="1">Unannotated protein</fullName>
    </submittedName>
</protein>
<gene>
    <name evidence="1" type="ORF">UFOPK3752_02318</name>
</gene>
<sequence>MVTFTPLLHPEVELTEKEKSRSPLLSVDAETLPLKQLLGDTVTV</sequence>
<organism evidence="1">
    <name type="scientific">freshwater metagenome</name>
    <dbReference type="NCBI Taxonomy" id="449393"/>
    <lineage>
        <taxon>unclassified sequences</taxon>
        <taxon>metagenomes</taxon>
        <taxon>ecological metagenomes</taxon>
    </lineage>
</organism>